<dbReference type="EMBL" id="PGOL01009008">
    <property type="protein sequence ID" value="PKI31318.1"/>
    <property type="molecule type" value="Genomic_DNA"/>
</dbReference>
<evidence type="ECO:0000313" key="2">
    <source>
        <dbReference type="EMBL" id="PKI31318.1"/>
    </source>
</evidence>
<evidence type="ECO:0000313" key="3">
    <source>
        <dbReference type="Proteomes" id="UP000233551"/>
    </source>
</evidence>
<dbReference type="AlphaFoldDB" id="A0A2I0HI05"/>
<sequence length="159" mass="18281">MPYLPHNSTVVVVDSYMIDREGMIKTLKYHLKRAQDRMKTQADKKRTEREFAVGEWVYLKLQPYKQGTVANRPSEKLSPRFFGPFQLIDRIGKVAYRLKLPILAQIHPVFHVSQLKKATGFANCLTELPTLDNASRDSTKQPAAILERRMVRRGNKAVA</sequence>
<dbReference type="STRING" id="22663.A0A2I0HI05"/>
<proteinExistence type="predicted"/>
<dbReference type="InterPro" id="IPR056924">
    <property type="entry name" value="SH3_Tf2-1"/>
</dbReference>
<name>A0A2I0HI05_PUNGR</name>
<gene>
    <name evidence="2" type="ORF">CRG98_048291</name>
</gene>
<accession>A0A2I0HI05</accession>
<evidence type="ECO:0000259" key="1">
    <source>
        <dbReference type="Pfam" id="PF24626"/>
    </source>
</evidence>
<keyword evidence="3" id="KW-1185">Reference proteome</keyword>
<organism evidence="2 3">
    <name type="scientific">Punica granatum</name>
    <name type="common">Pomegranate</name>
    <dbReference type="NCBI Taxonomy" id="22663"/>
    <lineage>
        <taxon>Eukaryota</taxon>
        <taxon>Viridiplantae</taxon>
        <taxon>Streptophyta</taxon>
        <taxon>Embryophyta</taxon>
        <taxon>Tracheophyta</taxon>
        <taxon>Spermatophyta</taxon>
        <taxon>Magnoliopsida</taxon>
        <taxon>eudicotyledons</taxon>
        <taxon>Gunneridae</taxon>
        <taxon>Pentapetalae</taxon>
        <taxon>rosids</taxon>
        <taxon>malvids</taxon>
        <taxon>Myrtales</taxon>
        <taxon>Lythraceae</taxon>
        <taxon>Punica</taxon>
    </lineage>
</organism>
<comment type="caution">
    <text evidence="2">The sequence shown here is derived from an EMBL/GenBank/DDBJ whole genome shotgun (WGS) entry which is preliminary data.</text>
</comment>
<dbReference type="Proteomes" id="UP000233551">
    <property type="component" value="Unassembled WGS sequence"/>
</dbReference>
<reference evidence="2 3" key="1">
    <citation type="submission" date="2017-11" db="EMBL/GenBank/DDBJ databases">
        <title>De-novo sequencing of pomegranate (Punica granatum L.) genome.</title>
        <authorList>
            <person name="Akparov Z."/>
            <person name="Amiraslanov A."/>
            <person name="Hajiyeva S."/>
            <person name="Abbasov M."/>
            <person name="Kaur K."/>
            <person name="Hamwieh A."/>
            <person name="Solovyev V."/>
            <person name="Salamov A."/>
            <person name="Braich B."/>
            <person name="Kosarev P."/>
            <person name="Mahmoud A."/>
            <person name="Hajiyev E."/>
            <person name="Babayeva S."/>
            <person name="Izzatullayeva V."/>
            <person name="Mammadov A."/>
            <person name="Mammadov A."/>
            <person name="Sharifova S."/>
            <person name="Ojaghi J."/>
            <person name="Eynullazada K."/>
            <person name="Bayramov B."/>
            <person name="Abdulazimova A."/>
            <person name="Shahmuradov I."/>
        </authorList>
    </citation>
    <scope>NUCLEOTIDE SEQUENCE [LARGE SCALE GENOMIC DNA]</scope>
    <source>
        <strain evidence="3">cv. AG2017</strain>
        <tissue evidence="2">Leaf</tissue>
    </source>
</reference>
<protein>
    <recommendedName>
        <fullName evidence="1">Tf2-1-like SH3-like domain-containing protein</fullName>
    </recommendedName>
</protein>
<dbReference type="PANTHER" id="PTHR46148:SF57">
    <property type="entry name" value="OS12G0499874 PROTEIN"/>
    <property type="match status" value="1"/>
</dbReference>
<dbReference type="Pfam" id="PF24626">
    <property type="entry name" value="SH3_Tf2-1"/>
    <property type="match status" value="1"/>
</dbReference>
<feature type="domain" description="Tf2-1-like SH3-like" evidence="1">
    <location>
        <begin position="54"/>
        <end position="118"/>
    </location>
</feature>
<dbReference type="PANTHER" id="PTHR46148">
    <property type="entry name" value="CHROMO DOMAIN-CONTAINING PROTEIN"/>
    <property type="match status" value="1"/>
</dbReference>